<proteinExistence type="predicted"/>
<sequence length="454" mass="50228">MLHLPLGTDESSSTQSKTATGMLQVGQTQESWIGRILPWSVALRREPRRNPRAPYQGILTDLGRNTRVVVVGNQGGWLRVKTTVRGKKYEGYVSQELVEYVSASAPQAPKTPAANSAPAPVVPPAVWSIRTSNDFITFVEEVEREYPKALPAEIATEIRQLWFSDQNWELLVAGRGVYDAAGKAVDIETKPNPIAQKFDMKDLAPRAGGKQINTSMGQVDIGHVMAGIDGRLNGFPAAYPLVFLRERGHDGVQAYRKYETLKTASGGDVRDFTTWAGDLGQAYADYLLSRYVQGASTATLPAALMAKASDAQLLGDIHGYIAVELHNSVPPARRPAGGDKVSNILRSMYLADKSVRDKTFQEYMEQVSGRKGSVDLRNFIRDRILAFARPWFAKQAYAHRGYWSSSGWFPDGIWKSLTDEFDTLHKKNESSAVPTDKLDSLVDKFMTMLSGRLK</sequence>
<evidence type="ECO:0000313" key="3">
    <source>
        <dbReference type="Proteomes" id="UP000028547"/>
    </source>
</evidence>
<evidence type="ECO:0008006" key="4">
    <source>
        <dbReference type="Google" id="ProtNLM"/>
    </source>
</evidence>
<evidence type="ECO:0000256" key="1">
    <source>
        <dbReference type="SAM" id="MobiDB-lite"/>
    </source>
</evidence>
<feature type="region of interest" description="Disordered" evidence="1">
    <location>
        <begin position="1"/>
        <end position="22"/>
    </location>
</feature>
<dbReference type="Gene3D" id="2.30.30.40">
    <property type="entry name" value="SH3 Domains"/>
    <property type="match status" value="1"/>
</dbReference>
<feature type="compositionally biased region" description="Polar residues" evidence="1">
    <location>
        <begin position="9"/>
        <end position="22"/>
    </location>
</feature>
<evidence type="ECO:0000313" key="2">
    <source>
        <dbReference type="EMBL" id="KFA87055.1"/>
    </source>
</evidence>
<reference evidence="2 3" key="1">
    <citation type="submission" date="2014-07" db="EMBL/GenBank/DDBJ databases">
        <title>Draft Genome Sequence of Gephyronic Acid Producer, Cystobacter violaceus Strain Cb vi76.</title>
        <authorList>
            <person name="Stevens D.C."/>
            <person name="Young J."/>
            <person name="Carmichael R."/>
            <person name="Tan J."/>
            <person name="Taylor R.E."/>
        </authorList>
    </citation>
    <scope>NUCLEOTIDE SEQUENCE [LARGE SCALE GENOMIC DNA]</scope>
    <source>
        <strain evidence="2 3">Cb vi76</strain>
    </source>
</reference>
<gene>
    <name evidence="2" type="ORF">Q664_50160</name>
</gene>
<name>A0A084SF20_9BACT</name>
<dbReference type="Proteomes" id="UP000028547">
    <property type="component" value="Unassembled WGS sequence"/>
</dbReference>
<organism evidence="2 3">
    <name type="scientific">Archangium violaceum Cb vi76</name>
    <dbReference type="NCBI Taxonomy" id="1406225"/>
    <lineage>
        <taxon>Bacteria</taxon>
        <taxon>Pseudomonadati</taxon>
        <taxon>Myxococcota</taxon>
        <taxon>Myxococcia</taxon>
        <taxon>Myxococcales</taxon>
        <taxon>Cystobacterineae</taxon>
        <taxon>Archangiaceae</taxon>
        <taxon>Archangium</taxon>
    </lineage>
</organism>
<protein>
    <recommendedName>
        <fullName evidence="4">SH3b domain-containing protein</fullName>
    </recommendedName>
</protein>
<dbReference type="EMBL" id="JPMI01000394">
    <property type="protein sequence ID" value="KFA87055.1"/>
    <property type="molecule type" value="Genomic_DNA"/>
</dbReference>
<dbReference type="AlphaFoldDB" id="A0A084SF20"/>
<comment type="caution">
    <text evidence="2">The sequence shown here is derived from an EMBL/GenBank/DDBJ whole genome shotgun (WGS) entry which is preliminary data.</text>
</comment>
<accession>A0A084SF20</accession>